<dbReference type="Gene3D" id="3.30.350.10">
    <property type="entry name" value="Subtilisin inhibitor-like"/>
    <property type="match status" value="1"/>
</dbReference>
<evidence type="ECO:0000256" key="7">
    <source>
        <dbReference type="SAM" id="MobiDB-lite"/>
    </source>
</evidence>
<dbReference type="PROSITE" id="PS51257">
    <property type="entry name" value="PROKAR_LIPOPROTEIN"/>
    <property type="match status" value="1"/>
</dbReference>
<sequence>MRTGPGLIVVLGVLLAASACGASGSSGSSPLASPSATGGPASSASPSPADSPPTAPGSSPASPGGAPGGSSALTVVVDDGTGATSTWTLTCDPVGGDHPDPAEACAAIEGHRSALRPVPKDRMCAQVYGGPEKATITGTWRGEQVFAALTRTNACETARWDALVPLVPSGGR</sequence>
<evidence type="ECO:0000256" key="8">
    <source>
        <dbReference type="SAM" id="SignalP"/>
    </source>
</evidence>
<organism evidence="10 11">
    <name type="scientific">Microlunatus aurantiacus</name>
    <dbReference type="NCBI Taxonomy" id="446786"/>
    <lineage>
        <taxon>Bacteria</taxon>
        <taxon>Bacillati</taxon>
        <taxon>Actinomycetota</taxon>
        <taxon>Actinomycetes</taxon>
        <taxon>Propionibacteriales</taxon>
        <taxon>Propionibacteriaceae</taxon>
        <taxon>Microlunatus</taxon>
    </lineage>
</organism>
<evidence type="ECO:0000256" key="3">
    <source>
        <dbReference type="ARBA" id="ARBA00022525"/>
    </source>
</evidence>
<keyword evidence="8" id="KW-0732">Signal</keyword>
<feature type="signal peptide" evidence="8">
    <location>
        <begin position="1"/>
        <end position="22"/>
    </location>
</feature>
<comment type="subcellular location">
    <subcellularLocation>
        <location evidence="1">Secreted</location>
    </subcellularLocation>
</comment>
<dbReference type="Pfam" id="PF00720">
    <property type="entry name" value="SSI"/>
    <property type="match status" value="1"/>
</dbReference>
<evidence type="ECO:0000256" key="2">
    <source>
        <dbReference type="ARBA" id="ARBA00010472"/>
    </source>
</evidence>
<reference evidence="11" key="1">
    <citation type="journal article" date="2019" name="Int. J. Syst. Evol. Microbiol.">
        <title>The Global Catalogue of Microorganisms (GCM) 10K type strain sequencing project: providing services to taxonomists for standard genome sequencing and annotation.</title>
        <authorList>
            <consortium name="The Broad Institute Genomics Platform"/>
            <consortium name="The Broad Institute Genome Sequencing Center for Infectious Disease"/>
            <person name="Wu L."/>
            <person name="Ma J."/>
        </authorList>
    </citation>
    <scope>NUCLEOTIDE SEQUENCE [LARGE SCALE GENOMIC DNA]</scope>
    <source>
        <strain evidence="11">JCM 16548</strain>
    </source>
</reference>
<name>A0ABP7CIX8_9ACTN</name>
<evidence type="ECO:0000256" key="4">
    <source>
        <dbReference type="ARBA" id="ARBA00022690"/>
    </source>
</evidence>
<feature type="chain" id="PRO_5045239911" description="Subtilisin inhibitor domain-containing protein" evidence="8">
    <location>
        <begin position="23"/>
        <end position="172"/>
    </location>
</feature>
<evidence type="ECO:0000256" key="5">
    <source>
        <dbReference type="ARBA" id="ARBA00022900"/>
    </source>
</evidence>
<keyword evidence="4" id="KW-0646">Protease inhibitor</keyword>
<feature type="region of interest" description="Disordered" evidence="7">
    <location>
        <begin position="21"/>
        <end position="79"/>
    </location>
</feature>
<keyword evidence="5" id="KW-0722">Serine protease inhibitor</keyword>
<proteinExistence type="inferred from homology"/>
<evidence type="ECO:0000313" key="10">
    <source>
        <dbReference type="EMBL" id="GAA3691462.1"/>
    </source>
</evidence>
<dbReference type="InterPro" id="IPR023549">
    <property type="entry name" value="Subtilisin_inhibitor"/>
</dbReference>
<keyword evidence="3" id="KW-0964">Secreted</keyword>
<feature type="compositionally biased region" description="Low complexity" evidence="7">
    <location>
        <begin position="56"/>
        <end position="72"/>
    </location>
</feature>
<dbReference type="RefSeq" id="WP_344810522.1">
    <property type="nucleotide sequence ID" value="NZ_BAAAYX010000002.1"/>
</dbReference>
<protein>
    <recommendedName>
        <fullName evidence="9">Subtilisin inhibitor domain-containing protein</fullName>
    </recommendedName>
</protein>
<accession>A0ABP7CIX8</accession>
<dbReference type="Proteomes" id="UP001500051">
    <property type="component" value="Unassembled WGS sequence"/>
</dbReference>
<feature type="domain" description="Subtilisin inhibitor" evidence="9">
    <location>
        <begin position="71"/>
        <end position="145"/>
    </location>
</feature>
<keyword evidence="6" id="KW-1015">Disulfide bond</keyword>
<dbReference type="SUPFAM" id="SSF55399">
    <property type="entry name" value="Subtilisin inhibitor"/>
    <property type="match status" value="1"/>
</dbReference>
<dbReference type="InterPro" id="IPR036819">
    <property type="entry name" value="Subtilisin_inhibitor-like_sf"/>
</dbReference>
<feature type="compositionally biased region" description="Low complexity" evidence="7">
    <location>
        <begin position="21"/>
        <end position="48"/>
    </location>
</feature>
<comment type="caution">
    <text evidence="10">The sequence shown here is derived from an EMBL/GenBank/DDBJ whole genome shotgun (WGS) entry which is preliminary data.</text>
</comment>
<evidence type="ECO:0000313" key="11">
    <source>
        <dbReference type="Proteomes" id="UP001500051"/>
    </source>
</evidence>
<evidence type="ECO:0000256" key="1">
    <source>
        <dbReference type="ARBA" id="ARBA00004613"/>
    </source>
</evidence>
<keyword evidence="11" id="KW-1185">Reference proteome</keyword>
<dbReference type="EMBL" id="BAAAYX010000002">
    <property type="protein sequence ID" value="GAA3691462.1"/>
    <property type="molecule type" value="Genomic_DNA"/>
</dbReference>
<comment type="similarity">
    <text evidence="2">Belongs to the protease inhibitor I16 (SSI) family.</text>
</comment>
<evidence type="ECO:0000256" key="6">
    <source>
        <dbReference type="ARBA" id="ARBA00023157"/>
    </source>
</evidence>
<gene>
    <name evidence="10" type="ORF">GCM10022204_03300</name>
</gene>
<evidence type="ECO:0000259" key="9">
    <source>
        <dbReference type="Pfam" id="PF00720"/>
    </source>
</evidence>